<dbReference type="RefSeq" id="WP_073605398.1">
    <property type="nucleotide sequence ID" value="NZ_FQXZ01000041.1"/>
</dbReference>
<comment type="subcellular location">
    <subcellularLocation>
        <location evidence="1">Cell outer membrane</location>
    </subcellularLocation>
</comment>
<dbReference type="Pfam" id="PF06629">
    <property type="entry name" value="MipA"/>
    <property type="match status" value="1"/>
</dbReference>
<feature type="signal peptide" evidence="6">
    <location>
        <begin position="1"/>
        <end position="20"/>
    </location>
</feature>
<organism evidence="7 8">
    <name type="scientific">Vibrio aerogenes CECT 7868</name>
    <dbReference type="NCBI Taxonomy" id="1216006"/>
    <lineage>
        <taxon>Bacteria</taxon>
        <taxon>Pseudomonadati</taxon>
        <taxon>Pseudomonadota</taxon>
        <taxon>Gammaproteobacteria</taxon>
        <taxon>Vibrionales</taxon>
        <taxon>Vibrionaceae</taxon>
        <taxon>Vibrio</taxon>
    </lineage>
</organism>
<proteinExistence type="inferred from homology"/>
<feature type="chain" id="PRO_5013178049" evidence="6">
    <location>
        <begin position="21"/>
        <end position="248"/>
    </location>
</feature>
<evidence type="ECO:0000256" key="6">
    <source>
        <dbReference type="SAM" id="SignalP"/>
    </source>
</evidence>
<evidence type="ECO:0000256" key="3">
    <source>
        <dbReference type="ARBA" id="ARBA00022729"/>
    </source>
</evidence>
<evidence type="ECO:0000256" key="4">
    <source>
        <dbReference type="ARBA" id="ARBA00023136"/>
    </source>
</evidence>
<keyword evidence="5" id="KW-0998">Cell outer membrane</keyword>
<dbReference type="PANTHER" id="PTHR38776:SF1">
    <property type="entry name" value="MLTA-INTERACTING PROTEIN-RELATED"/>
    <property type="match status" value="1"/>
</dbReference>
<dbReference type="GO" id="GO:0009252">
    <property type="term" value="P:peptidoglycan biosynthetic process"/>
    <property type="evidence" value="ECO:0007669"/>
    <property type="project" value="TreeGrafter"/>
</dbReference>
<dbReference type="STRING" id="1216006.VA7868_03780"/>
<dbReference type="Proteomes" id="UP000184608">
    <property type="component" value="Unassembled WGS sequence"/>
</dbReference>
<evidence type="ECO:0000313" key="8">
    <source>
        <dbReference type="Proteomes" id="UP000184608"/>
    </source>
</evidence>
<keyword evidence="3 6" id="KW-0732">Signal</keyword>
<gene>
    <name evidence="7" type="primary">mipA</name>
    <name evidence="7" type="ORF">VA7868_03780</name>
</gene>
<evidence type="ECO:0000256" key="2">
    <source>
        <dbReference type="ARBA" id="ARBA00005722"/>
    </source>
</evidence>
<dbReference type="PANTHER" id="PTHR38776">
    <property type="entry name" value="MLTA-INTERACTING PROTEIN-RELATED"/>
    <property type="match status" value="1"/>
</dbReference>
<dbReference type="EMBL" id="FQXZ01000041">
    <property type="protein sequence ID" value="SHI47288.1"/>
    <property type="molecule type" value="Genomic_DNA"/>
</dbReference>
<dbReference type="InterPro" id="IPR010583">
    <property type="entry name" value="MipA"/>
</dbReference>
<evidence type="ECO:0000313" key="7">
    <source>
        <dbReference type="EMBL" id="SHI47288.1"/>
    </source>
</evidence>
<keyword evidence="4" id="KW-0472">Membrane</keyword>
<name>A0A1M6BFD1_9VIBR</name>
<keyword evidence="8" id="KW-1185">Reference proteome</keyword>
<dbReference type="AlphaFoldDB" id="A0A1M6BFD1"/>
<accession>A0A1M6BFD1</accession>
<protein>
    <submittedName>
        <fullName evidence="7">MltA-interacting protein</fullName>
    </submittedName>
</protein>
<evidence type="ECO:0000256" key="5">
    <source>
        <dbReference type="ARBA" id="ARBA00023237"/>
    </source>
</evidence>
<dbReference type="OrthoDB" id="5295915at2"/>
<evidence type="ECO:0000256" key="1">
    <source>
        <dbReference type="ARBA" id="ARBA00004442"/>
    </source>
</evidence>
<reference evidence="7 8" key="1">
    <citation type="submission" date="2016-11" db="EMBL/GenBank/DDBJ databases">
        <authorList>
            <person name="Jaros S."/>
            <person name="Januszkiewicz K."/>
            <person name="Wedrychowicz H."/>
        </authorList>
    </citation>
    <scope>NUCLEOTIDE SEQUENCE [LARGE SCALE GENOMIC DNA]</scope>
    <source>
        <strain evidence="7 8">CECT 7868</strain>
    </source>
</reference>
<comment type="similarity">
    <text evidence="2">Belongs to the MipA/OmpV family.</text>
</comment>
<sequence length="248" mass="27116">MKKTTSLVLTASFTAFPLCAQTTDYSIGAGVGIQQSIYKGVDNTTSAFPLVAYEGDHFFIQGLTAGYKLRPGNASSNLIFKAMYDLKEFDPSDSDNAQMKLLNKRRGTVMAGIGYQLNTALGRFQADVLTDVGDEHNGASTRAMWTIPLPYGRWGVNTTLGYTYSNGNYNNHYYGISAQESVTSGLDSYDPDWAGAFFTNVQSYWALTQHLSVGGGISYTIYDDEIANSPMVDDDTSVGVNLSMTYRF</sequence>
<dbReference type="GO" id="GO:0009279">
    <property type="term" value="C:cell outer membrane"/>
    <property type="evidence" value="ECO:0007669"/>
    <property type="project" value="UniProtKB-SubCell"/>
</dbReference>